<reference evidence="20 21" key="1">
    <citation type="journal article" date="2017" name="Int. J. Parasitol.">
        <title>The genome of the protozoan parasite Cystoisospora suis and a reverse vaccinology approach to identify vaccine candidates.</title>
        <authorList>
            <person name="Palmieri N."/>
            <person name="Shrestha A."/>
            <person name="Ruttkowski B."/>
            <person name="Beck T."/>
            <person name="Vogl C."/>
            <person name="Tomley F."/>
            <person name="Blake D.P."/>
            <person name="Joachim A."/>
        </authorList>
    </citation>
    <scope>NUCLEOTIDE SEQUENCE [LARGE SCALE GENOMIC DNA]</scope>
    <source>
        <strain evidence="20 21">Wien I</strain>
    </source>
</reference>
<keyword evidence="6" id="KW-0723">Serine/threonine-protein kinase</keyword>
<evidence type="ECO:0000256" key="5">
    <source>
        <dbReference type="ARBA" id="ARBA00012425"/>
    </source>
</evidence>
<dbReference type="GO" id="GO:0008353">
    <property type="term" value="F:RNA polymerase II CTD heptapeptide repeat kinase activity"/>
    <property type="evidence" value="ECO:0007669"/>
    <property type="project" value="UniProtKB-EC"/>
</dbReference>
<dbReference type="PROSITE" id="PS50011">
    <property type="entry name" value="PROTEIN_KINASE_DOM"/>
    <property type="match status" value="1"/>
</dbReference>
<evidence type="ECO:0000256" key="8">
    <source>
        <dbReference type="ARBA" id="ARBA00022723"/>
    </source>
</evidence>
<dbReference type="GO" id="GO:0005634">
    <property type="term" value="C:nucleus"/>
    <property type="evidence" value="ECO:0007669"/>
    <property type="project" value="TreeGrafter"/>
</dbReference>
<evidence type="ECO:0000256" key="17">
    <source>
        <dbReference type="ARBA" id="ARBA00047811"/>
    </source>
</evidence>
<dbReference type="GO" id="GO:0004693">
    <property type="term" value="F:cyclin-dependent protein serine/threonine kinase activity"/>
    <property type="evidence" value="ECO:0007669"/>
    <property type="project" value="UniProtKB-EC"/>
</dbReference>
<comment type="catalytic activity">
    <reaction evidence="17">
        <text>L-threonyl-[protein] + ATP = O-phospho-L-threonyl-[protein] + ADP + H(+)</text>
        <dbReference type="Rhea" id="RHEA:46608"/>
        <dbReference type="Rhea" id="RHEA-COMP:11060"/>
        <dbReference type="Rhea" id="RHEA-COMP:11605"/>
        <dbReference type="ChEBI" id="CHEBI:15378"/>
        <dbReference type="ChEBI" id="CHEBI:30013"/>
        <dbReference type="ChEBI" id="CHEBI:30616"/>
        <dbReference type="ChEBI" id="CHEBI:61977"/>
        <dbReference type="ChEBI" id="CHEBI:456216"/>
        <dbReference type="EC" id="2.7.11.22"/>
    </reaction>
</comment>
<dbReference type="Gene3D" id="1.10.510.10">
    <property type="entry name" value="Transferase(Phosphotransferase) domain 1"/>
    <property type="match status" value="1"/>
</dbReference>
<evidence type="ECO:0000256" key="12">
    <source>
        <dbReference type="ARBA" id="ARBA00022842"/>
    </source>
</evidence>
<feature type="non-terminal residue" evidence="20">
    <location>
        <position position="404"/>
    </location>
</feature>
<comment type="subunit">
    <text evidence="13">May form a complex composed of at least the catalytic subunit CRK2 and a cyclin.</text>
</comment>
<dbReference type="GeneID" id="94424202"/>
<evidence type="ECO:0000259" key="19">
    <source>
        <dbReference type="PROSITE" id="PS50011"/>
    </source>
</evidence>
<dbReference type="SUPFAM" id="SSF56112">
    <property type="entry name" value="Protein kinase-like (PK-like)"/>
    <property type="match status" value="1"/>
</dbReference>
<evidence type="ECO:0000256" key="4">
    <source>
        <dbReference type="ARBA" id="ARBA00012409"/>
    </source>
</evidence>
<dbReference type="FunFam" id="1.10.510.10:FF:000624">
    <property type="entry name" value="Mitogen-activated protein kinase"/>
    <property type="match status" value="1"/>
</dbReference>
<dbReference type="InterPro" id="IPR008271">
    <property type="entry name" value="Ser/Thr_kinase_AS"/>
</dbReference>
<dbReference type="PROSITE" id="PS00108">
    <property type="entry name" value="PROTEIN_KINASE_ST"/>
    <property type="match status" value="1"/>
</dbReference>
<comment type="caution">
    <text evidence="20">The sequence shown here is derived from an EMBL/GenBank/DDBJ whole genome shotgun (WGS) entry which is preliminary data.</text>
</comment>
<dbReference type="PANTHER" id="PTHR24056">
    <property type="entry name" value="CELL DIVISION PROTEIN KINASE"/>
    <property type="match status" value="1"/>
</dbReference>
<comment type="similarity">
    <text evidence="3">Belongs to the protein kinase superfamily. CMGC Ser/Thr protein kinase family. CDC2/CDKX subfamily.</text>
</comment>
<dbReference type="GO" id="GO:0005524">
    <property type="term" value="F:ATP binding"/>
    <property type="evidence" value="ECO:0007669"/>
    <property type="project" value="UniProtKB-KW"/>
</dbReference>
<dbReference type="InterPro" id="IPR050108">
    <property type="entry name" value="CDK"/>
</dbReference>
<evidence type="ECO:0000313" key="20">
    <source>
        <dbReference type="EMBL" id="PHJ25361.1"/>
    </source>
</evidence>
<dbReference type="OrthoDB" id="1732493at2759"/>
<dbReference type="Pfam" id="PF00069">
    <property type="entry name" value="Pkinase"/>
    <property type="match status" value="1"/>
</dbReference>
<evidence type="ECO:0000256" key="10">
    <source>
        <dbReference type="ARBA" id="ARBA00022777"/>
    </source>
</evidence>
<proteinExistence type="inferred from homology"/>
<protein>
    <recommendedName>
        <fullName evidence="14">Cyclin-dependent kinase 2 homolog</fullName>
        <ecNumber evidence="5">2.7.11.22</ecNumber>
        <ecNumber evidence="4">2.7.11.23</ecNumber>
    </recommendedName>
    <alternativeName>
        <fullName evidence="15">Cell division control protein 2 homolog</fullName>
    </alternativeName>
    <alternativeName>
        <fullName evidence="16">cdc2-related kinase 2</fullName>
    </alternativeName>
</protein>
<dbReference type="EC" id="2.7.11.23" evidence="4"/>
<dbReference type="AlphaFoldDB" id="A0A2C6KMX7"/>
<comment type="cofactor">
    <cofactor evidence="1">
        <name>Mg(2+)</name>
        <dbReference type="ChEBI" id="CHEBI:18420"/>
    </cofactor>
</comment>
<keyword evidence="21" id="KW-1185">Reference proteome</keyword>
<keyword evidence="12" id="KW-0460">Magnesium</keyword>
<evidence type="ECO:0000256" key="6">
    <source>
        <dbReference type="ARBA" id="ARBA00022527"/>
    </source>
</evidence>
<dbReference type="PANTHER" id="PTHR24056:SF46">
    <property type="entry name" value="CYCLIN-DEPENDENT KINASE 5"/>
    <property type="match status" value="1"/>
</dbReference>
<keyword evidence="11" id="KW-0067">ATP-binding</keyword>
<dbReference type="InterPro" id="IPR011009">
    <property type="entry name" value="Kinase-like_dom_sf"/>
</dbReference>
<evidence type="ECO:0000313" key="21">
    <source>
        <dbReference type="Proteomes" id="UP000221165"/>
    </source>
</evidence>
<evidence type="ECO:0000256" key="11">
    <source>
        <dbReference type="ARBA" id="ARBA00022840"/>
    </source>
</evidence>
<evidence type="ECO:0000256" key="7">
    <source>
        <dbReference type="ARBA" id="ARBA00022679"/>
    </source>
</evidence>
<gene>
    <name evidence="20" type="ORF">CSUI_000784</name>
</gene>
<comment type="catalytic activity">
    <reaction evidence="18">
        <text>L-seryl-[protein] + ATP = O-phospho-L-seryl-[protein] + ADP + H(+)</text>
        <dbReference type="Rhea" id="RHEA:17989"/>
        <dbReference type="Rhea" id="RHEA-COMP:9863"/>
        <dbReference type="Rhea" id="RHEA-COMP:11604"/>
        <dbReference type="ChEBI" id="CHEBI:15378"/>
        <dbReference type="ChEBI" id="CHEBI:29999"/>
        <dbReference type="ChEBI" id="CHEBI:30616"/>
        <dbReference type="ChEBI" id="CHEBI:83421"/>
        <dbReference type="ChEBI" id="CHEBI:456216"/>
        <dbReference type="EC" id="2.7.11.22"/>
    </reaction>
</comment>
<dbReference type="VEuPathDB" id="ToxoDB:CSUI_000784"/>
<accession>A0A2C6KMX7</accession>
<evidence type="ECO:0000256" key="16">
    <source>
        <dbReference type="ARBA" id="ARBA00042858"/>
    </source>
</evidence>
<dbReference type="Proteomes" id="UP000221165">
    <property type="component" value="Unassembled WGS sequence"/>
</dbReference>
<evidence type="ECO:0000256" key="15">
    <source>
        <dbReference type="ARBA" id="ARBA00041902"/>
    </source>
</evidence>
<name>A0A2C6KMX7_9APIC</name>
<keyword evidence="8" id="KW-0479">Metal-binding</keyword>
<feature type="domain" description="Protein kinase" evidence="19">
    <location>
        <begin position="1"/>
        <end position="320"/>
    </location>
</feature>
<dbReference type="GO" id="GO:0005737">
    <property type="term" value="C:cytoplasm"/>
    <property type="evidence" value="ECO:0007669"/>
    <property type="project" value="UniProtKB-SubCell"/>
</dbReference>
<dbReference type="RefSeq" id="XP_067927033.1">
    <property type="nucleotide sequence ID" value="XM_068060991.1"/>
</dbReference>
<keyword evidence="7" id="KW-0808">Transferase</keyword>
<evidence type="ECO:0000256" key="3">
    <source>
        <dbReference type="ARBA" id="ARBA00006485"/>
    </source>
</evidence>
<evidence type="ECO:0000256" key="14">
    <source>
        <dbReference type="ARBA" id="ARBA00039612"/>
    </source>
</evidence>
<dbReference type="EMBL" id="MIGC01000301">
    <property type="protein sequence ID" value="PHJ25361.1"/>
    <property type="molecule type" value="Genomic_DNA"/>
</dbReference>
<sequence>MEYLFVDALPRLARAVNQQRQQWLQRQRSSLTTSQYHQLQQQVHKEEFRSNQNFVFAAYEFCAGGDLKKLLTLKRQAAEESNETPHEAGTGVPPPLNWGLPLKQTKRLAFQLLNGLAFLHSGNLCHRDLKPDNLMLTTGDAETAVLKIGDLGLCRELRSTVGDITPTVCTIYYRPLEVLLGRMRPANSREQTLYGSPDTGLAAHYGLGADLWSAGCIIAEMIRGIPLFKGTQEFEVLIRVTKVLGTPTEEEWTGCCKLQHYPFKNRAESHFFTEHDKRQNLNAVLQGKLDLDGLDLLARMLDYNPHRRITAAEALSHPWFTDVSFQQLDGVGVHNWYLDVLKFRLGEKTFEAMEQHSPMTLKTSRLSHVLCQKNYCGSLVYRINRVFREIGGFRDKEKIDYWRA</sequence>
<dbReference type="InterPro" id="IPR000719">
    <property type="entry name" value="Prot_kinase_dom"/>
</dbReference>
<dbReference type="GO" id="GO:0046872">
    <property type="term" value="F:metal ion binding"/>
    <property type="evidence" value="ECO:0007669"/>
    <property type="project" value="UniProtKB-KW"/>
</dbReference>
<comment type="subcellular location">
    <subcellularLocation>
        <location evidence="2">Cytoplasm</location>
    </subcellularLocation>
</comment>
<dbReference type="SMART" id="SM00220">
    <property type="entry name" value="S_TKc"/>
    <property type="match status" value="1"/>
</dbReference>
<evidence type="ECO:0000256" key="9">
    <source>
        <dbReference type="ARBA" id="ARBA00022741"/>
    </source>
</evidence>
<dbReference type="EC" id="2.7.11.22" evidence="5"/>
<keyword evidence="9" id="KW-0547">Nucleotide-binding</keyword>
<keyword evidence="10 20" id="KW-0418">Kinase</keyword>
<organism evidence="20 21">
    <name type="scientific">Cystoisospora suis</name>
    <dbReference type="NCBI Taxonomy" id="483139"/>
    <lineage>
        <taxon>Eukaryota</taxon>
        <taxon>Sar</taxon>
        <taxon>Alveolata</taxon>
        <taxon>Apicomplexa</taxon>
        <taxon>Conoidasida</taxon>
        <taxon>Coccidia</taxon>
        <taxon>Eucoccidiorida</taxon>
        <taxon>Eimeriorina</taxon>
        <taxon>Sarcocystidae</taxon>
        <taxon>Cystoisospora</taxon>
    </lineage>
</organism>
<evidence type="ECO:0000256" key="2">
    <source>
        <dbReference type="ARBA" id="ARBA00004496"/>
    </source>
</evidence>
<evidence type="ECO:0000256" key="1">
    <source>
        <dbReference type="ARBA" id="ARBA00001946"/>
    </source>
</evidence>
<evidence type="ECO:0000256" key="18">
    <source>
        <dbReference type="ARBA" id="ARBA00048367"/>
    </source>
</evidence>
<evidence type="ECO:0000256" key="13">
    <source>
        <dbReference type="ARBA" id="ARBA00038543"/>
    </source>
</evidence>